<dbReference type="EMBL" id="BKCP01006960">
    <property type="protein sequence ID" value="GER44511.1"/>
    <property type="molecule type" value="Genomic_DNA"/>
</dbReference>
<keyword evidence="2" id="KW-0540">Nuclease</keyword>
<accession>A0A5A7QKW5</accession>
<dbReference type="AlphaFoldDB" id="A0A5A7QKW5"/>
<comment type="caution">
    <text evidence="2">The sequence shown here is derived from an EMBL/GenBank/DDBJ whole genome shotgun (WGS) entry which is preliminary data.</text>
</comment>
<keyword evidence="2" id="KW-0269">Exonuclease</keyword>
<sequence>MKLTKIPNYSSPCRRELGLVGWPWGAGDDGAATGCALLCRRRRSFGRSRSVESGGGGDAMTVTDEGGCGGDAHSGGDSGAAEAAVAGWEQIWQCISRFLCA</sequence>
<gene>
    <name evidence="2" type="ORF">STAS_21414</name>
</gene>
<feature type="region of interest" description="Disordered" evidence="1">
    <location>
        <begin position="47"/>
        <end position="75"/>
    </location>
</feature>
<keyword evidence="2" id="KW-0378">Hydrolase</keyword>
<proteinExistence type="predicted"/>
<evidence type="ECO:0000256" key="1">
    <source>
        <dbReference type="SAM" id="MobiDB-lite"/>
    </source>
</evidence>
<evidence type="ECO:0000313" key="2">
    <source>
        <dbReference type="EMBL" id="GER44511.1"/>
    </source>
</evidence>
<evidence type="ECO:0000313" key="3">
    <source>
        <dbReference type="Proteomes" id="UP000325081"/>
    </source>
</evidence>
<keyword evidence="3" id="KW-1185">Reference proteome</keyword>
<reference evidence="3" key="1">
    <citation type="journal article" date="2019" name="Curr. Biol.">
        <title>Genome Sequence of Striga asiatica Provides Insight into the Evolution of Plant Parasitism.</title>
        <authorList>
            <person name="Yoshida S."/>
            <person name="Kim S."/>
            <person name="Wafula E.K."/>
            <person name="Tanskanen J."/>
            <person name="Kim Y.M."/>
            <person name="Honaas L."/>
            <person name="Yang Z."/>
            <person name="Spallek T."/>
            <person name="Conn C.E."/>
            <person name="Ichihashi Y."/>
            <person name="Cheong K."/>
            <person name="Cui S."/>
            <person name="Der J.P."/>
            <person name="Gundlach H."/>
            <person name="Jiao Y."/>
            <person name="Hori C."/>
            <person name="Ishida J.K."/>
            <person name="Kasahara H."/>
            <person name="Kiba T."/>
            <person name="Kim M.S."/>
            <person name="Koo N."/>
            <person name="Laohavisit A."/>
            <person name="Lee Y.H."/>
            <person name="Lumba S."/>
            <person name="McCourt P."/>
            <person name="Mortimer J.C."/>
            <person name="Mutuku J.M."/>
            <person name="Nomura T."/>
            <person name="Sasaki-Sekimoto Y."/>
            <person name="Seto Y."/>
            <person name="Wang Y."/>
            <person name="Wakatake T."/>
            <person name="Sakakibara H."/>
            <person name="Demura T."/>
            <person name="Yamaguchi S."/>
            <person name="Yoneyama K."/>
            <person name="Manabe R.I."/>
            <person name="Nelson D.C."/>
            <person name="Schulman A.H."/>
            <person name="Timko M.P."/>
            <person name="dePamphilis C.W."/>
            <person name="Choi D."/>
            <person name="Shirasu K."/>
        </authorList>
    </citation>
    <scope>NUCLEOTIDE SEQUENCE [LARGE SCALE GENOMIC DNA]</scope>
    <source>
        <strain evidence="3">cv. UVA1</strain>
    </source>
</reference>
<dbReference type="GO" id="GO:0004527">
    <property type="term" value="F:exonuclease activity"/>
    <property type="evidence" value="ECO:0007669"/>
    <property type="project" value="UniProtKB-KW"/>
</dbReference>
<organism evidence="2 3">
    <name type="scientific">Striga asiatica</name>
    <name type="common">Asiatic witchweed</name>
    <name type="synonym">Buchnera asiatica</name>
    <dbReference type="NCBI Taxonomy" id="4170"/>
    <lineage>
        <taxon>Eukaryota</taxon>
        <taxon>Viridiplantae</taxon>
        <taxon>Streptophyta</taxon>
        <taxon>Embryophyta</taxon>
        <taxon>Tracheophyta</taxon>
        <taxon>Spermatophyta</taxon>
        <taxon>Magnoliopsida</taxon>
        <taxon>eudicotyledons</taxon>
        <taxon>Gunneridae</taxon>
        <taxon>Pentapetalae</taxon>
        <taxon>asterids</taxon>
        <taxon>lamiids</taxon>
        <taxon>Lamiales</taxon>
        <taxon>Orobanchaceae</taxon>
        <taxon>Buchnereae</taxon>
        <taxon>Striga</taxon>
    </lineage>
</organism>
<dbReference type="Proteomes" id="UP000325081">
    <property type="component" value="Unassembled WGS sequence"/>
</dbReference>
<name>A0A5A7QKW5_STRAF</name>
<feature type="compositionally biased region" description="Gly residues" evidence="1">
    <location>
        <begin position="66"/>
        <end position="75"/>
    </location>
</feature>
<protein>
    <submittedName>
        <fullName evidence="2">5'-3' exonuclease family protein</fullName>
    </submittedName>
</protein>